<sequence length="260" mass="29177">MTVLELKKVTKKFEGLVAVEDVDMVVKKGSISGLIGPNGAGKTTIFNLITGIYDVTEGEIIFEDRPIHGMEPHKIAGLGITRTFQNIRLFKKLTVYENILTACHNNVNYSIASALLRIPPFSSQEKVLKKQAEELMDFMGLSERKDYIANGLPYGLQRRLEIARALALKPKLLLLDEPAAGMNPDETEKLMLLIKKIREVFNLTVLVIEHHMDLIMGICENITVLNFGRKLAEGKPWEIQRDPKVIEAYLGEEVIQHAQG</sequence>
<evidence type="ECO:0000313" key="6">
    <source>
        <dbReference type="Proteomes" id="UP000662904"/>
    </source>
</evidence>
<dbReference type="PANTHER" id="PTHR45772">
    <property type="entry name" value="CONSERVED COMPONENT OF ABC TRANSPORTER FOR NATURAL AMINO ACIDS-RELATED"/>
    <property type="match status" value="1"/>
</dbReference>
<dbReference type="GO" id="GO:0005886">
    <property type="term" value="C:plasma membrane"/>
    <property type="evidence" value="ECO:0007669"/>
    <property type="project" value="TreeGrafter"/>
</dbReference>
<keyword evidence="2" id="KW-0547">Nucleotide-binding</keyword>
<dbReference type="GO" id="GO:1903806">
    <property type="term" value="P:L-isoleucine import across plasma membrane"/>
    <property type="evidence" value="ECO:0007669"/>
    <property type="project" value="TreeGrafter"/>
</dbReference>
<dbReference type="EC" id="3.6.3.-" evidence="5"/>
<dbReference type="PANTHER" id="PTHR45772:SF7">
    <property type="entry name" value="AMINO ACID ABC TRANSPORTER ATP-BINDING PROTEIN"/>
    <property type="match status" value="1"/>
</dbReference>
<evidence type="ECO:0000256" key="3">
    <source>
        <dbReference type="ARBA" id="ARBA00022840"/>
    </source>
</evidence>
<dbReference type="GO" id="GO:0005524">
    <property type="term" value="F:ATP binding"/>
    <property type="evidence" value="ECO:0007669"/>
    <property type="project" value="UniProtKB-KW"/>
</dbReference>
<dbReference type="Pfam" id="PF00005">
    <property type="entry name" value="ABC_tran"/>
    <property type="match status" value="1"/>
</dbReference>
<dbReference type="GO" id="GO:0042941">
    <property type="term" value="P:D-alanine transmembrane transport"/>
    <property type="evidence" value="ECO:0007669"/>
    <property type="project" value="TreeGrafter"/>
</dbReference>
<dbReference type="KEGG" id="kme:H0A61_01556"/>
<evidence type="ECO:0000259" key="4">
    <source>
        <dbReference type="PROSITE" id="PS50893"/>
    </source>
</evidence>
<dbReference type="InterPro" id="IPR027417">
    <property type="entry name" value="P-loop_NTPase"/>
</dbReference>
<dbReference type="EMBL" id="CP059066">
    <property type="protein sequence ID" value="QSQ09197.1"/>
    <property type="molecule type" value="Genomic_DNA"/>
</dbReference>
<dbReference type="SUPFAM" id="SSF52540">
    <property type="entry name" value="P-loop containing nucleoside triphosphate hydrolases"/>
    <property type="match status" value="1"/>
</dbReference>
<dbReference type="InterPro" id="IPR032823">
    <property type="entry name" value="BCA_ABC_TP_C"/>
</dbReference>
<keyword evidence="6" id="KW-1185">Reference proteome</keyword>
<dbReference type="GO" id="GO:1903805">
    <property type="term" value="P:L-valine import across plasma membrane"/>
    <property type="evidence" value="ECO:0007669"/>
    <property type="project" value="TreeGrafter"/>
</dbReference>
<dbReference type="Gene3D" id="3.40.50.300">
    <property type="entry name" value="P-loop containing nucleotide triphosphate hydrolases"/>
    <property type="match status" value="1"/>
</dbReference>
<dbReference type="GO" id="GO:0016887">
    <property type="term" value="F:ATP hydrolysis activity"/>
    <property type="evidence" value="ECO:0007669"/>
    <property type="project" value="InterPro"/>
</dbReference>
<dbReference type="InterPro" id="IPR003593">
    <property type="entry name" value="AAA+_ATPase"/>
</dbReference>
<keyword evidence="1" id="KW-0813">Transport</keyword>
<dbReference type="GO" id="GO:0015188">
    <property type="term" value="F:L-isoleucine transmembrane transporter activity"/>
    <property type="evidence" value="ECO:0007669"/>
    <property type="project" value="TreeGrafter"/>
</dbReference>
<keyword evidence="5" id="KW-0378">Hydrolase</keyword>
<dbReference type="Proteomes" id="UP000662904">
    <property type="component" value="Chromosome"/>
</dbReference>
<dbReference type="RefSeq" id="WP_206706555.1">
    <property type="nucleotide sequence ID" value="NZ_CP059066.1"/>
</dbReference>
<evidence type="ECO:0000256" key="1">
    <source>
        <dbReference type="ARBA" id="ARBA00022448"/>
    </source>
</evidence>
<keyword evidence="3 5" id="KW-0067">ATP-binding</keyword>
<dbReference type="InterPro" id="IPR003439">
    <property type="entry name" value="ABC_transporter-like_ATP-bd"/>
</dbReference>
<feature type="domain" description="ABC transporter" evidence="4">
    <location>
        <begin position="4"/>
        <end position="252"/>
    </location>
</feature>
<organism evidence="5 6">
    <name type="scientific">Koleobacter methoxysyntrophicus</name>
    <dbReference type="NCBI Taxonomy" id="2751313"/>
    <lineage>
        <taxon>Bacteria</taxon>
        <taxon>Bacillati</taxon>
        <taxon>Bacillota</taxon>
        <taxon>Clostridia</taxon>
        <taxon>Koleobacterales</taxon>
        <taxon>Koleobacteraceae</taxon>
        <taxon>Koleobacter</taxon>
    </lineage>
</organism>
<dbReference type="CDD" id="cd03219">
    <property type="entry name" value="ABC_Mj1267_LivG_branched"/>
    <property type="match status" value="1"/>
</dbReference>
<dbReference type="PROSITE" id="PS50893">
    <property type="entry name" value="ABC_TRANSPORTER_2"/>
    <property type="match status" value="1"/>
</dbReference>
<dbReference type="FunFam" id="3.40.50.300:FF:000421">
    <property type="entry name" value="Branched-chain amino acid ABC transporter ATP-binding protein"/>
    <property type="match status" value="1"/>
</dbReference>
<gene>
    <name evidence="5" type="primary">lptB_2</name>
    <name evidence="5" type="ORF">H0A61_01556</name>
</gene>
<dbReference type="InterPro" id="IPR051120">
    <property type="entry name" value="ABC_AA/LPS_Transport"/>
</dbReference>
<evidence type="ECO:0000256" key="2">
    <source>
        <dbReference type="ARBA" id="ARBA00022741"/>
    </source>
</evidence>
<proteinExistence type="predicted"/>
<dbReference type="GO" id="GO:0015808">
    <property type="term" value="P:L-alanine transport"/>
    <property type="evidence" value="ECO:0007669"/>
    <property type="project" value="TreeGrafter"/>
</dbReference>
<protein>
    <submittedName>
        <fullName evidence="5">Lipopolysaccharide export system ATP-binding protein LptB</fullName>
        <ecNumber evidence="5">3.6.3.-</ecNumber>
    </submittedName>
</protein>
<dbReference type="GO" id="GO:0005304">
    <property type="term" value="F:L-valine transmembrane transporter activity"/>
    <property type="evidence" value="ECO:0007669"/>
    <property type="project" value="TreeGrafter"/>
</dbReference>
<dbReference type="Pfam" id="PF12399">
    <property type="entry name" value="BCA_ABC_TP_C"/>
    <property type="match status" value="1"/>
</dbReference>
<evidence type="ECO:0000313" key="5">
    <source>
        <dbReference type="EMBL" id="QSQ09197.1"/>
    </source>
</evidence>
<reference evidence="5" key="1">
    <citation type="submission" date="2020-07" db="EMBL/GenBank/DDBJ databases">
        <title>Koleobacter methoxysyntrophicus gen. nov., sp. nov., a novel anaerobic bacterium isolated from deep subsurface oil field and proposal of Koleobacterales ord. nov. in the phylum Firmicutes.</title>
        <authorList>
            <person name="Sakamoto S."/>
            <person name="Tamaki H."/>
        </authorList>
    </citation>
    <scope>NUCLEOTIDE SEQUENCE</scope>
    <source>
        <strain evidence="5">NRmbB1</strain>
    </source>
</reference>
<dbReference type="GO" id="GO:0015192">
    <property type="term" value="F:L-phenylalanine transmembrane transporter activity"/>
    <property type="evidence" value="ECO:0007669"/>
    <property type="project" value="TreeGrafter"/>
</dbReference>
<dbReference type="AlphaFoldDB" id="A0A8A0RP57"/>
<dbReference type="SMART" id="SM00382">
    <property type="entry name" value="AAA"/>
    <property type="match status" value="1"/>
</dbReference>
<accession>A0A8A0RP57</accession>
<name>A0A8A0RP57_9FIRM</name>